<gene>
    <name evidence="2" type="ORF">POVWA1_088070</name>
</gene>
<proteinExistence type="predicted"/>
<evidence type="ECO:0000313" key="3">
    <source>
        <dbReference type="Proteomes" id="UP000078555"/>
    </source>
</evidence>
<keyword evidence="1" id="KW-0472">Membrane</keyword>
<organism evidence="2 3">
    <name type="scientific">Plasmodium ovale wallikeri</name>
    <dbReference type="NCBI Taxonomy" id="864142"/>
    <lineage>
        <taxon>Eukaryota</taxon>
        <taxon>Sar</taxon>
        <taxon>Alveolata</taxon>
        <taxon>Apicomplexa</taxon>
        <taxon>Aconoidasida</taxon>
        <taxon>Haemosporida</taxon>
        <taxon>Plasmodiidae</taxon>
        <taxon>Plasmodium</taxon>
        <taxon>Plasmodium (Plasmodium)</taxon>
    </lineage>
</organism>
<feature type="transmembrane region" description="Helical" evidence="1">
    <location>
        <begin position="222"/>
        <end position="243"/>
    </location>
</feature>
<keyword evidence="1" id="KW-0812">Transmembrane</keyword>
<accession>A0A1A9AP92</accession>
<evidence type="ECO:0000313" key="2">
    <source>
        <dbReference type="EMBL" id="SBT58497.1"/>
    </source>
</evidence>
<protein>
    <submittedName>
        <fullName evidence="2">PIR Superfamily Protein</fullName>
    </submittedName>
</protein>
<dbReference type="EMBL" id="FLRD01001914">
    <property type="protein sequence ID" value="SBT58497.1"/>
    <property type="molecule type" value="Genomic_DNA"/>
</dbReference>
<keyword evidence="1" id="KW-1133">Transmembrane helix</keyword>
<sequence>MSNLTEEKIYKCVDSFSSYRNTLEDISTEDISTDANNCTIGEDLLLVDGESFTKNCEKAIQYLGHLKSNNTANYIAQGCIYFFYWIYYDVIGEKKSGSNTFKIYNILNDAYDSIDPDSHVCEAYIENIRDDIFLKLKDLYDLRDNLKKFKEKSTPTEGNYCTYAKNCIPIYKQHLNNCHSGINRNFCNELENFRTEYNECIKKEILCKDELDELPSTKKYDIVVILIPFVIILIKSFILFLLYKFTSFGLWLSSRIRREKNVWNNLEEDIKFQNTLKIDDQNLRNSSYNMPYHSVEHS</sequence>
<keyword evidence="3" id="KW-1185">Reference proteome</keyword>
<dbReference type="Proteomes" id="UP000078555">
    <property type="component" value="Unassembled WGS sequence"/>
</dbReference>
<reference evidence="3" key="1">
    <citation type="submission" date="2016-05" db="EMBL/GenBank/DDBJ databases">
        <authorList>
            <person name="Naeem Raeece"/>
        </authorList>
    </citation>
    <scope>NUCLEOTIDE SEQUENCE [LARGE SCALE GENOMIC DNA]</scope>
</reference>
<dbReference type="Pfam" id="PF05795">
    <property type="entry name" value="Plasmodium_Vir"/>
    <property type="match status" value="1"/>
</dbReference>
<dbReference type="InterPro" id="IPR008780">
    <property type="entry name" value="Plasmodium_Vir"/>
</dbReference>
<name>A0A1A9AP92_PLAOA</name>
<dbReference type="AlphaFoldDB" id="A0A1A9AP92"/>
<evidence type="ECO:0000256" key="1">
    <source>
        <dbReference type="SAM" id="Phobius"/>
    </source>
</evidence>